<dbReference type="AlphaFoldDB" id="A0AAD9ZLR7"/>
<gene>
    <name evidence="1" type="ORF">Dsin_030810</name>
</gene>
<dbReference type="EMBL" id="JANJYJ010000010">
    <property type="protein sequence ID" value="KAK3183524.1"/>
    <property type="molecule type" value="Genomic_DNA"/>
</dbReference>
<dbReference type="Proteomes" id="UP001281410">
    <property type="component" value="Unassembled WGS sequence"/>
</dbReference>
<comment type="caution">
    <text evidence="1">The sequence shown here is derived from an EMBL/GenBank/DDBJ whole genome shotgun (WGS) entry which is preliminary data.</text>
</comment>
<keyword evidence="2" id="KW-1185">Reference proteome</keyword>
<protein>
    <submittedName>
        <fullName evidence="1">Uncharacterized protein</fullName>
    </submittedName>
</protein>
<proteinExistence type="predicted"/>
<reference evidence="1" key="1">
    <citation type="journal article" date="2023" name="Plant J.">
        <title>Genome sequences and population genomics provide insights into the demographic history, inbreeding, and mutation load of two 'living fossil' tree species of Dipteronia.</title>
        <authorList>
            <person name="Feng Y."/>
            <person name="Comes H.P."/>
            <person name="Chen J."/>
            <person name="Zhu S."/>
            <person name="Lu R."/>
            <person name="Zhang X."/>
            <person name="Li P."/>
            <person name="Qiu J."/>
            <person name="Olsen K.M."/>
            <person name="Qiu Y."/>
        </authorList>
    </citation>
    <scope>NUCLEOTIDE SEQUENCE</scope>
    <source>
        <strain evidence="1">NBL</strain>
    </source>
</reference>
<accession>A0AAD9ZLR7</accession>
<evidence type="ECO:0000313" key="1">
    <source>
        <dbReference type="EMBL" id="KAK3183524.1"/>
    </source>
</evidence>
<organism evidence="1 2">
    <name type="scientific">Dipteronia sinensis</name>
    <dbReference type="NCBI Taxonomy" id="43782"/>
    <lineage>
        <taxon>Eukaryota</taxon>
        <taxon>Viridiplantae</taxon>
        <taxon>Streptophyta</taxon>
        <taxon>Embryophyta</taxon>
        <taxon>Tracheophyta</taxon>
        <taxon>Spermatophyta</taxon>
        <taxon>Magnoliopsida</taxon>
        <taxon>eudicotyledons</taxon>
        <taxon>Gunneridae</taxon>
        <taxon>Pentapetalae</taxon>
        <taxon>rosids</taxon>
        <taxon>malvids</taxon>
        <taxon>Sapindales</taxon>
        <taxon>Sapindaceae</taxon>
        <taxon>Hippocastanoideae</taxon>
        <taxon>Acereae</taxon>
        <taxon>Dipteronia</taxon>
    </lineage>
</organism>
<sequence length="95" mass="11378">MGGDDGRRWQLVMWELDLDLEVPPRRDGVGVLTRIRGLEVRRHRREEKRREEKRKVSNYKSERVVVFFPVEDSFKLRQIRSVPTFCDYTPPAPTH</sequence>
<evidence type="ECO:0000313" key="2">
    <source>
        <dbReference type="Proteomes" id="UP001281410"/>
    </source>
</evidence>
<name>A0AAD9ZLR7_9ROSI</name>